<dbReference type="CDD" id="cd05774">
    <property type="entry name" value="IgV_CEACAM_D1"/>
    <property type="match status" value="1"/>
</dbReference>
<dbReference type="InterPro" id="IPR007110">
    <property type="entry name" value="Ig-like_dom"/>
</dbReference>
<dbReference type="Pfam" id="PF13927">
    <property type="entry name" value="Ig_3"/>
    <property type="match status" value="1"/>
</dbReference>
<dbReference type="Pfam" id="PF07686">
    <property type="entry name" value="V-set"/>
    <property type="match status" value="1"/>
</dbReference>
<dbReference type="SUPFAM" id="SSF48726">
    <property type="entry name" value="Immunoglobulin"/>
    <property type="match status" value="3"/>
</dbReference>
<dbReference type="Gene3D" id="2.60.40.10">
    <property type="entry name" value="Immunoglobulins"/>
    <property type="match status" value="3"/>
</dbReference>
<comment type="similarity">
    <text evidence="4">Belongs to the immunoglobulin superfamily. CEA family.</text>
</comment>
<dbReference type="InterPro" id="IPR013106">
    <property type="entry name" value="Ig_V-set"/>
</dbReference>
<evidence type="ECO:0000256" key="4">
    <source>
        <dbReference type="ARBA" id="ARBA00038222"/>
    </source>
</evidence>
<protein>
    <submittedName>
        <fullName evidence="8">Carcinoembryonic antigen-related cell adhesion molecule 1-like</fullName>
    </submittedName>
</protein>
<dbReference type="GeneID" id="101571822"/>
<dbReference type="SMART" id="SM00408">
    <property type="entry name" value="IGc2"/>
    <property type="match status" value="2"/>
</dbReference>
<evidence type="ECO:0000256" key="1">
    <source>
        <dbReference type="ARBA" id="ARBA00022729"/>
    </source>
</evidence>
<feature type="domain" description="Ig-like" evidence="6">
    <location>
        <begin position="240"/>
        <end position="314"/>
    </location>
</feature>
<reference evidence="8" key="1">
    <citation type="submission" date="2025-08" db="UniProtKB">
        <authorList>
            <consortium name="RefSeq"/>
        </authorList>
    </citation>
    <scope>IDENTIFICATION</scope>
</reference>
<keyword evidence="2" id="KW-0325">Glycoprotein</keyword>
<feature type="signal peptide" evidence="5">
    <location>
        <begin position="1"/>
        <end position="34"/>
    </location>
</feature>
<dbReference type="PANTHER" id="PTHR44427:SF1">
    <property type="entry name" value="CARCINOEMBRYONIC ANTIGEN-RELATED CELL ADHESION MOLECULE 1"/>
    <property type="match status" value="1"/>
</dbReference>
<dbReference type="InParanoid" id="A0A6P6DL58"/>
<dbReference type="GO" id="GO:1990782">
    <property type="term" value="F:protein tyrosine kinase binding"/>
    <property type="evidence" value="ECO:0007669"/>
    <property type="project" value="TreeGrafter"/>
</dbReference>
<dbReference type="AlphaFoldDB" id="A0A6P6DL58"/>
<dbReference type="Pfam" id="PF13895">
    <property type="entry name" value="Ig_2"/>
    <property type="match status" value="1"/>
</dbReference>
<dbReference type="InterPro" id="IPR036179">
    <property type="entry name" value="Ig-like_dom_sf"/>
</dbReference>
<dbReference type="InterPro" id="IPR050831">
    <property type="entry name" value="CEA_cell_adhesion"/>
</dbReference>
<dbReference type="FunFam" id="2.60.40.10:FF:000340">
    <property type="entry name" value="Carcinoembryonic antigen-related cell adhesion molecule 1"/>
    <property type="match status" value="1"/>
</dbReference>
<keyword evidence="1 5" id="KW-0732">Signal</keyword>
<dbReference type="InterPro" id="IPR003598">
    <property type="entry name" value="Ig_sub2"/>
</dbReference>
<keyword evidence="7" id="KW-1185">Reference proteome</keyword>
<accession>A0A6P6DL58</accession>
<dbReference type="PROSITE" id="PS50835">
    <property type="entry name" value="IG_LIKE"/>
    <property type="match status" value="2"/>
</dbReference>
<evidence type="ECO:0000256" key="5">
    <source>
        <dbReference type="SAM" id="SignalP"/>
    </source>
</evidence>
<dbReference type="InterPro" id="IPR013783">
    <property type="entry name" value="Ig-like_fold"/>
</dbReference>
<feature type="chain" id="PRO_5027862681" evidence="5">
    <location>
        <begin position="35"/>
        <end position="321"/>
    </location>
</feature>
<dbReference type="RefSeq" id="XP_023560383.1">
    <property type="nucleotide sequence ID" value="XM_023704615.1"/>
</dbReference>
<dbReference type="FunFam" id="2.60.40.10:FF:000244">
    <property type="entry name" value="carcinoembryonic antigen-related cell adhesion molecule 16"/>
    <property type="match status" value="1"/>
</dbReference>
<dbReference type="CDD" id="cd05740">
    <property type="entry name" value="IgI_hCEACAM_2_4_6_like"/>
    <property type="match status" value="1"/>
</dbReference>
<proteinExistence type="inferred from homology"/>
<evidence type="ECO:0000256" key="2">
    <source>
        <dbReference type="ARBA" id="ARBA00023180"/>
    </source>
</evidence>
<dbReference type="GO" id="GO:0009986">
    <property type="term" value="C:cell surface"/>
    <property type="evidence" value="ECO:0007669"/>
    <property type="project" value="TreeGrafter"/>
</dbReference>
<evidence type="ECO:0000313" key="8">
    <source>
        <dbReference type="RefSeq" id="XP_023560383.1"/>
    </source>
</evidence>
<evidence type="ECO:0000256" key="3">
    <source>
        <dbReference type="ARBA" id="ARBA00023319"/>
    </source>
</evidence>
<gene>
    <name evidence="8" type="primary">LOC101571822</name>
</gene>
<feature type="domain" description="Ig-like" evidence="6">
    <location>
        <begin position="145"/>
        <end position="232"/>
    </location>
</feature>
<evidence type="ECO:0000313" key="7">
    <source>
        <dbReference type="Proteomes" id="UP000515203"/>
    </source>
</evidence>
<name>A0A6P6DL58_OCTDE</name>
<dbReference type="SMART" id="SM00409">
    <property type="entry name" value="IG"/>
    <property type="match status" value="3"/>
</dbReference>
<keyword evidence="3" id="KW-0393">Immunoglobulin domain</keyword>
<organism evidence="7 8">
    <name type="scientific">Octodon degus</name>
    <name type="common">Degu</name>
    <name type="synonym">Sciurus degus</name>
    <dbReference type="NCBI Taxonomy" id="10160"/>
    <lineage>
        <taxon>Eukaryota</taxon>
        <taxon>Metazoa</taxon>
        <taxon>Chordata</taxon>
        <taxon>Craniata</taxon>
        <taxon>Vertebrata</taxon>
        <taxon>Euteleostomi</taxon>
        <taxon>Mammalia</taxon>
        <taxon>Eutheria</taxon>
        <taxon>Euarchontoglires</taxon>
        <taxon>Glires</taxon>
        <taxon>Rodentia</taxon>
        <taxon>Hystricomorpha</taxon>
        <taxon>Octodontidae</taxon>
        <taxon>Octodon</taxon>
    </lineage>
</organism>
<sequence length="321" mass="35843">MKPSAGLSSRRCIPWQGLLLTALLFTFWNPPTSAHLTIESVPFIAAEGTQVLLLVHGLPEHLRLCSWYRGADIANSHRIATYEPATQKVTPSSAHSGRETIYPNGTLLIQNVTQEDGGFYTLLTINTFYQIQQALGQMHVYRILPKPFIISNNSKPVEGKDSVSLRCKPKIQNTTYLWWKNGENLPDSDDLKLSEHNSTLTLLHVTRDDIGPYECGTWNPLSANRSEPVTLNVLYGPDTPTIWPLSSYFHSGTSLSFSCDTASKPPAKFTWLFNGRILKSTHEFIIPKITKSDSGYYTCLVHNSATHLSRTTVKNIIVLGK</sequence>
<dbReference type="OrthoDB" id="6159398at2759"/>
<dbReference type="GO" id="GO:0005886">
    <property type="term" value="C:plasma membrane"/>
    <property type="evidence" value="ECO:0007669"/>
    <property type="project" value="TreeGrafter"/>
</dbReference>
<evidence type="ECO:0000259" key="6">
    <source>
        <dbReference type="PROSITE" id="PS50835"/>
    </source>
</evidence>
<dbReference type="PANTHER" id="PTHR44427">
    <property type="entry name" value="CARCINOEMBRYONIC ANTIGEN-RELATED CELL ADHESION MOLECULE 19"/>
    <property type="match status" value="1"/>
</dbReference>
<dbReference type="GO" id="GO:0007165">
    <property type="term" value="P:signal transduction"/>
    <property type="evidence" value="ECO:0007669"/>
    <property type="project" value="TreeGrafter"/>
</dbReference>
<dbReference type="GO" id="GO:0002682">
    <property type="term" value="P:regulation of immune system process"/>
    <property type="evidence" value="ECO:0007669"/>
    <property type="project" value="TreeGrafter"/>
</dbReference>
<dbReference type="Proteomes" id="UP000515203">
    <property type="component" value="Unplaced"/>
</dbReference>
<dbReference type="InterPro" id="IPR003599">
    <property type="entry name" value="Ig_sub"/>
</dbReference>